<dbReference type="Proteomes" id="UP000198870">
    <property type="component" value="Unassembled WGS sequence"/>
</dbReference>
<dbReference type="EMBL" id="FMUX01000013">
    <property type="protein sequence ID" value="SCY60601.1"/>
    <property type="molecule type" value="Genomic_DNA"/>
</dbReference>
<sequence length="827" mass="92355">MDVSAPETTGRDVNETEMKKNDEVAVEGEVLTVTGTLESKASGVSIMDNRMLRHLSGGNGDLNELLLVLPDIQPDDSWRSAKTAGEILPVNISISGGKAYQNNFSVDGISNNSLLDPGSERHQVVNDVPGHPQEIFLDSDLVEEVAVYDSNVPARFGDFSGGVVDAKTVKAGIKPKGKLYYRTTRSQWTHFFQWEEEEAEDEDDVSTAPPSSDDDVDEDPRFEKHIYGGSLSMPLGDTLGVLGSVNEVRSTISKRHFKGWKDEKRHLRNIMTKLSWDPDYLNAFELSLFHSPYEEERFLSDIKNSDYTIKGGGDRIQGRWNRGLGFGALEVTGAFRKSVNEREAPKDYRQWAATASKPWGADANSKYSKEGGYGDISKTQESFTTRADLSEVSFNGWGGRHTLSTGIAYDLTKGTFDRKETSMIYTDPVTSDTVISPGNSYDCDDNQQYFSMRKVYDADDSSAVVNALSLYGQDEMVCGRVTLRPGLRVAANDFMDNLDLAPRMSASWDSFGDGGTVFTSGFNRYHSATFITYKLREAKKPYRTEVRKPYQDMVFSGSDPSGTLGGFWWPVSDAGNNVETFSSLKTPYADEFQVGVDQRVGGGTLGYKYVRRKGRNQFARTYGAVQPDGLKYYTMTNDGFYDHESHRVAWGRRFGAHSLNLNMTYQDTDASNGSYDSEVDDDRVWYGDEVTYKAELPRSTFNKPWMANATAIVSLPARMTLTTIARYRGSYTKVENTGNTREVPDDQAQINPLTGEKVSEDLPVYAERDRSSSVVVDCKLRWKLPLWGQSVFTSTLEVNNLFNKKVLADGKNYELGRQFWLGGEVSF</sequence>
<evidence type="ECO:0000313" key="3">
    <source>
        <dbReference type="Proteomes" id="UP000198870"/>
    </source>
</evidence>
<organism evidence="2 3">
    <name type="scientific">Desulfoluna spongiiphila</name>
    <dbReference type="NCBI Taxonomy" id="419481"/>
    <lineage>
        <taxon>Bacteria</taxon>
        <taxon>Pseudomonadati</taxon>
        <taxon>Thermodesulfobacteriota</taxon>
        <taxon>Desulfobacteria</taxon>
        <taxon>Desulfobacterales</taxon>
        <taxon>Desulfolunaceae</taxon>
        <taxon>Desulfoluna</taxon>
    </lineage>
</organism>
<proteinExistence type="predicted"/>
<evidence type="ECO:0000256" key="1">
    <source>
        <dbReference type="SAM" id="MobiDB-lite"/>
    </source>
</evidence>
<accession>A0A1G5HAA5</accession>
<protein>
    <submittedName>
        <fullName evidence="2">Outer membrane receptor proteins, mostly Fe transport</fullName>
    </submittedName>
</protein>
<dbReference type="SUPFAM" id="SSF56935">
    <property type="entry name" value="Porins"/>
    <property type="match status" value="1"/>
</dbReference>
<dbReference type="PROSITE" id="PS01156">
    <property type="entry name" value="TONB_DEPENDENT_REC_2"/>
    <property type="match status" value="1"/>
</dbReference>
<dbReference type="STRING" id="419481.SAMN05216233_11343"/>
<name>A0A1G5HAA5_9BACT</name>
<keyword evidence="3" id="KW-1185">Reference proteome</keyword>
<evidence type="ECO:0000313" key="2">
    <source>
        <dbReference type="EMBL" id="SCY60601.1"/>
    </source>
</evidence>
<feature type="region of interest" description="Disordered" evidence="1">
    <location>
        <begin position="198"/>
        <end position="221"/>
    </location>
</feature>
<keyword evidence="2" id="KW-0675">Receptor</keyword>
<dbReference type="AlphaFoldDB" id="A0A1G5HAA5"/>
<gene>
    <name evidence="2" type="ORF">SAMN05216233_11343</name>
</gene>
<dbReference type="InterPro" id="IPR010917">
    <property type="entry name" value="TonB_rcpt_CS"/>
</dbReference>
<reference evidence="2 3" key="1">
    <citation type="submission" date="2016-10" db="EMBL/GenBank/DDBJ databases">
        <authorList>
            <person name="de Groot N.N."/>
        </authorList>
    </citation>
    <scope>NUCLEOTIDE SEQUENCE [LARGE SCALE GENOMIC DNA]</scope>
    <source>
        <strain evidence="2 3">AA1</strain>
    </source>
</reference>